<sequence>MYTGVACLFGTVGLAVLFGAPGHAVAGWPHGGVPVCQTCLARLPVVVSDGTGGALIAWQDFRNGNDDIYVQRLTASGDIAPGWPADGVPVCTEPHEQLLGLQAPAVSDGSGGVIIPWVDYRSFFPGGTLEDIYAQRILADGSIAPGWPVNGVPVRRAPSRDDTPVLIADGAGGAFFSWDDRTNDDIYLQHFTASGEVAPGWPTDGLPICTLPSGQGDPQLVPDGAGGVLIAWGDLRDGPLAVYAQRVTAAGQIVPGWPENGVRIVLDRAIREFVSDGAGGAYLSCATLGTVYDAGYYLQRFTGAGAIAPGWPAGGVPVCLAPDERNSIRMVPDGVGGALLAWADYRDSNDDDIFALRVRPDGTRSPGWPVDGLRVTDNTALDDLPDLAADGAGGAYLTWDQYTTALGDRVEVQHLTGAGTVASGWPNGGSQIPSDISSGEMRIVEDGFGGAIVAWHTADGFSDKIRALRFPPDGPTAVELSTASASFESGRVRLRWYGSGMASLVASVERRTEASDWEPLASVRADGTGWLVYEDRAVTPGTRYGYRLAYSLGSDVLHTDEAWVEIPALQFALLGLTPNPSAGDPVVAFSLASGERATLELFDLTGRLVLSREVGALGAGSQTVRLAGSGRLAAGVYAVRLRQGLKTATARAVVTR</sequence>
<dbReference type="InterPro" id="IPR026444">
    <property type="entry name" value="Secre_tail"/>
</dbReference>
<organism evidence="2 3">
    <name type="scientific">Eiseniibacteriota bacterium</name>
    <dbReference type="NCBI Taxonomy" id="2212470"/>
    <lineage>
        <taxon>Bacteria</taxon>
        <taxon>Candidatus Eiseniibacteriota</taxon>
    </lineage>
</organism>
<proteinExistence type="predicted"/>
<feature type="signal peptide" evidence="1">
    <location>
        <begin position="1"/>
        <end position="26"/>
    </location>
</feature>
<evidence type="ECO:0000256" key="1">
    <source>
        <dbReference type="SAM" id="SignalP"/>
    </source>
</evidence>
<keyword evidence="1" id="KW-0732">Signal</keyword>
<name>A0A538UAC5_UNCEI</name>
<feature type="chain" id="PRO_5022087326" evidence="1">
    <location>
        <begin position="27"/>
        <end position="656"/>
    </location>
</feature>
<comment type="caution">
    <text evidence="2">The sequence shown here is derived from an EMBL/GenBank/DDBJ whole genome shotgun (WGS) entry which is preliminary data.</text>
</comment>
<accession>A0A538UAC5</accession>
<evidence type="ECO:0000313" key="2">
    <source>
        <dbReference type="EMBL" id="TMQ72863.1"/>
    </source>
</evidence>
<protein>
    <submittedName>
        <fullName evidence="2">T9SS type A sorting domain-containing protein</fullName>
    </submittedName>
</protein>
<dbReference type="EMBL" id="VBPB01000090">
    <property type="protein sequence ID" value="TMQ72863.1"/>
    <property type="molecule type" value="Genomic_DNA"/>
</dbReference>
<gene>
    <name evidence="2" type="ORF">E6K81_06255</name>
</gene>
<dbReference type="AlphaFoldDB" id="A0A538UAC5"/>
<reference evidence="2 3" key="1">
    <citation type="journal article" date="2019" name="Nat. Microbiol.">
        <title>Mediterranean grassland soil C-N compound turnover is dependent on rainfall and depth, and is mediated by genomically divergent microorganisms.</title>
        <authorList>
            <person name="Diamond S."/>
            <person name="Andeer P.F."/>
            <person name="Li Z."/>
            <person name="Crits-Christoph A."/>
            <person name="Burstein D."/>
            <person name="Anantharaman K."/>
            <person name="Lane K.R."/>
            <person name="Thomas B.C."/>
            <person name="Pan C."/>
            <person name="Northen T.R."/>
            <person name="Banfield J.F."/>
        </authorList>
    </citation>
    <scope>NUCLEOTIDE SEQUENCE [LARGE SCALE GENOMIC DNA]</scope>
    <source>
        <strain evidence="2">WS_11</strain>
    </source>
</reference>
<dbReference type="Proteomes" id="UP000319771">
    <property type="component" value="Unassembled WGS sequence"/>
</dbReference>
<dbReference type="NCBIfam" id="TIGR04183">
    <property type="entry name" value="Por_Secre_tail"/>
    <property type="match status" value="1"/>
</dbReference>
<evidence type="ECO:0000313" key="3">
    <source>
        <dbReference type="Proteomes" id="UP000319771"/>
    </source>
</evidence>